<evidence type="ECO:0000256" key="1">
    <source>
        <dbReference type="ARBA" id="ARBA00007689"/>
    </source>
</evidence>
<organism evidence="3 4">
    <name type="scientific">Phenylobacterium hankyongense</name>
    <dbReference type="NCBI Taxonomy" id="1813876"/>
    <lineage>
        <taxon>Bacteria</taxon>
        <taxon>Pseudomonadati</taxon>
        <taxon>Pseudomonadota</taxon>
        <taxon>Alphaproteobacteria</taxon>
        <taxon>Caulobacterales</taxon>
        <taxon>Caulobacteraceae</taxon>
        <taxon>Phenylobacterium</taxon>
    </lineage>
</organism>
<proteinExistence type="inferred from homology"/>
<dbReference type="InterPro" id="IPR011008">
    <property type="entry name" value="Dimeric_a/b-barrel"/>
</dbReference>
<sequence>MPLFTLVCIDKPNALATRMAAREDHLVWARERLDQIKMAGPFLDEGGGMVGSLLIIEAEDLAAARAFAAADPYGKAGLFERVDINGFRTTLGHQL</sequence>
<dbReference type="Proteomes" id="UP000249842">
    <property type="component" value="Unassembled WGS sequence"/>
</dbReference>
<dbReference type="RefSeq" id="WP_111456851.1">
    <property type="nucleotide sequence ID" value="NZ_QFYP01000001.1"/>
</dbReference>
<dbReference type="InterPro" id="IPR051807">
    <property type="entry name" value="Sec-metab_biosynth-assoc"/>
</dbReference>
<evidence type="ECO:0000313" key="3">
    <source>
        <dbReference type="EMBL" id="RAK59558.1"/>
    </source>
</evidence>
<accession>A0A328B3H9</accession>
<name>A0A328B3H9_9CAUL</name>
<gene>
    <name evidence="3" type="ORF">DJ021_06955</name>
</gene>
<evidence type="ECO:0000259" key="2">
    <source>
        <dbReference type="Pfam" id="PF03795"/>
    </source>
</evidence>
<keyword evidence="4" id="KW-1185">Reference proteome</keyword>
<dbReference type="Gene3D" id="3.30.70.1060">
    <property type="entry name" value="Dimeric alpha+beta barrel"/>
    <property type="match status" value="1"/>
</dbReference>
<comment type="caution">
    <text evidence="3">The sequence shown here is derived from an EMBL/GenBank/DDBJ whole genome shotgun (WGS) entry which is preliminary data.</text>
</comment>
<dbReference type="EMBL" id="QFYP01000001">
    <property type="protein sequence ID" value="RAK59558.1"/>
    <property type="molecule type" value="Genomic_DNA"/>
</dbReference>
<dbReference type="InterPro" id="IPR005545">
    <property type="entry name" value="YCII"/>
</dbReference>
<dbReference type="PANTHER" id="PTHR33606">
    <property type="entry name" value="PROTEIN YCII"/>
    <property type="match status" value="1"/>
</dbReference>
<dbReference type="OrthoDB" id="2293521at2"/>
<dbReference type="PANTHER" id="PTHR33606:SF3">
    <property type="entry name" value="PROTEIN YCII"/>
    <property type="match status" value="1"/>
</dbReference>
<evidence type="ECO:0000313" key="4">
    <source>
        <dbReference type="Proteomes" id="UP000249842"/>
    </source>
</evidence>
<dbReference type="Pfam" id="PF03795">
    <property type="entry name" value="YCII"/>
    <property type="match status" value="1"/>
</dbReference>
<dbReference type="AlphaFoldDB" id="A0A328B3H9"/>
<comment type="similarity">
    <text evidence="1">Belongs to the YciI family.</text>
</comment>
<feature type="domain" description="YCII-related" evidence="2">
    <location>
        <begin position="4"/>
        <end position="87"/>
    </location>
</feature>
<reference evidence="4" key="1">
    <citation type="submission" date="2018-05" db="EMBL/GenBank/DDBJ databases">
        <authorList>
            <person name="Li X."/>
        </authorList>
    </citation>
    <scope>NUCLEOTIDE SEQUENCE [LARGE SCALE GENOMIC DNA]</scope>
    <source>
        <strain evidence="4">HKS-05</strain>
    </source>
</reference>
<dbReference type="SUPFAM" id="SSF54909">
    <property type="entry name" value="Dimeric alpha+beta barrel"/>
    <property type="match status" value="1"/>
</dbReference>
<protein>
    <submittedName>
        <fullName evidence="3">YciI family protein</fullName>
    </submittedName>
</protein>